<proteinExistence type="predicted"/>
<protein>
    <submittedName>
        <fullName evidence="1">Centrosomal protein of 63 kDa</fullName>
    </submittedName>
</protein>
<keyword evidence="2" id="KW-1185">Reference proteome</keyword>
<dbReference type="Proteomes" id="UP000727407">
    <property type="component" value="Unassembled WGS sequence"/>
</dbReference>
<accession>A0A8J4WZZ9</accession>
<name>A0A8J4WZZ9_CLAMG</name>
<dbReference type="AlphaFoldDB" id="A0A8J4WZZ9"/>
<dbReference type="EMBL" id="QNUK01000198">
    <property type="protein sequence ID" value="KAF5898472.1"/>
    <property type="molecule type" value="Genomic_DNA"/>
</dbReference>
<sequence length="107" mass="11816">DRERPMAFTLAHVPQTSQVDPSIPSKTHPLQNHNIFAHSGEDVMAAHHPCLNGSKDSLSTCQGSKVNARRLEVVSITTWVELLLLWFDMVVTCVESLSQQPGLVTNL</sequence>
<organism evidence="1 2">
    <name type="scientific">Clarias magur</name>
    <name type="common">Asian catfish</name>
    <name type="synonym">Macropteronotus magur</name>
    <dbReference type="NCBI Taxonomy" id="1594786"/>
    <lineage>
        <taxon>Eukaryota</taxon>
        <taxon>Metazoa</taxon>
        <taxon>Chordata</taxon>
        <taxon>Craniata</taxon>
        <taxon>Vertebrata</taxon>
        <taxon>Euteleostomi</taxon>
        <taxon>Actinopterygii</taxon>
        <taxon>Neopterygii</taxon>
        <taxon>Teleostei</taxon>
        <taxon>Ostariophysi</taxon>
        <taxon>Siluriformes</taxon>
        <taxon>Clariidae</taxon>
        <taxon>Clarias</taxon>
    </lineage>
</organism>
<reference evidence="1" key="1">
    <citation type="submission" date="2020-07" db="EMBL/GenBank/DDBJ databases">
        <title>Clarias magur genome sequencing, assembly and annotation.</title>
        <authorList>
            <person name="Kushwaha B."/>
            <person name="Kumar R."/>
            <person name="Das P."/>
            <person name="Joshi C.G."/>
            <person name="Kumar D."/>
            <person name="Nagpure N.S."/>
            <person name="Pandey M."/>
            <person name="Agarwal S."/>
            <person name="Srivastava S."/>
            <person name="Singh M."/>
            <person name="Sahoo L."/>
            <person name="Jayasankar P."/>
            <person name="Meher P.K."/>
            <person name="Koringa P.G."/>
            <person name="Iquebal M.A."/>
            <person name="Das S.P."/>
            <person name="Bit A."/>
            <person name="Patnaik S."/>
            <person name="Patel N."/>
            <person name="Shah T.M."/>
            <person name="Hinsu A."/>
            <person name="Jena J.K."/>
        </authorList>
    </citation>
    <scope>NUCLEOTIDE SEQUENCE</scope>
    <source>
        <strain evidence="1">CIFAMagur01</strain>
        <tissue evidence="1">Testis</tissue>
    </source>
</reference>
<comment type="caution">
    <text evidence="1">The sequence shown here is derived from an EMBL/GenBank/DDBJ whole genome shotgun (WGS) entry which is preliminary data.</text>
</comment>
<evidence type="ECO:0000313" key="1">
    <source>
        <dbReference type="EMBL" id="KAF5898472.1"/>
    </source>
</evidence>
<gene>
    <name evidence="1" type="primary">cep63</name>
    <name evidence="1" type="ORF">DAT39_011807</name>
</gene>
<feature type="non-terminal residue" evidence="1">
    <location>
        <position position="1"/>
    </location>
</feature>
<evidence type="ECO:0000313" key="2">
    <source>
        <dbReference type="Proteomes" id="UP000727407"/>
    </source>
</evidence>